<dbReference type="EMBL" id="UINC01158820">
    <property type="protein sequence ID" value="SVD56565.1"/>
    <property type="molecule type" value="Genomic_DNA"/>
</dbReference>
<feature type="region of interest" description="Disordered" evidence="1">
    <location>
        <begin position="21"/>
        <end position="91"/>
    </location>
</feature>
<evidence type="ECO:0000256" key="1">
    <source>
        <dbReference type="SAM" id="MobiDB-lite"/>
    </source>
</evidence>
<reference evidence="2" key="1">
    <citation type="submission" date="2018-05" db="EMBL/GenBank/DDBJ databases">
        <authorList>
            <person name="Lanie J.A."/>
            <person name="Ng W.-L."/>
            <person name="Kazmierczak K.M."/>
            <person name="Andrzejewski T.M."/>
            <person name="Davidsen T.M."/>
            <person name="Wayne K.J."/>
            <person name="Tettelin H."/>
            <person name="Glass J.I."/>
            <person name="Rusch D."/>
            <person name="Podicherti R."/>
            <person name="Tsui H.-C.T."/>
            <person name="Winkler M.E."/>
        </authorList>
    </citation>
    <scope>NUCLEOTIDE SEQUENCE</scope>
</reference>
<feature type="compositionally biased region" description="Acidic residues" evidence="1">
    <location>
        <begin position="79"/>
        <end position="91"/>
    </location>
</feature>
<feature type="non-terminal residue" evidence="2">
    <location>
        <position position="1"/>
    </location>
</feature>
<protein>
    <submittedName>
        <fullName evidence="2">Uncharacterized protein</fullName>
    </submittedName>
</protein>
<gene>
    <name evidence="2" type="ORF">METZ01_LOCUS409419</name>
</gene>
<name>A0A382WDY4_9ZZZZ</name>
<dbReference type="AlphaFoldDB" id="A0A382WDY4"/>
<organism evidence="2">
    <name type="scientific">marine metagenome</name>
    <dbReference type="NCBI Taxonomy" id="408172"/>
    <lineage>
        <taxon>unclassified sequences</taxon>
        <taxon>metagenomes</taxon>
        <taxon>ecological metagenomes</taxon>
    </lineage>
</organism>
<proteinExistence type="predicted"/>
<sequence length="91" mass="9411">RPADGDYITSVAILTPPVIEDQGLTSTSKPSGKVSDKAKTAAQSKKASKAVKDTEASESAQAQLTMDIEEAAAGAENLGEIDETEGEDTED</sequence>
<evidence type="ECO:0000313" key="2">
    <source>
        <dbReference type="EMBL" id="SVD56565.1"/>
    </source>
</evidence>
<accession>A0A382WDY4</accession>